<dbReference type="EMBL" id="LUKF01000012">
    <property type="protein sequence ID" value="KYG64536.1"/>
    <property type="molecule type" value="Genomic_DNA"/>
</dbReference>
<comment type="caution">
    <text evidence="3">The sequence shown here is derived from an EMBL/GenBank/DDBJ whole genome shotgun (WGS) entry which is preliminary data.</text>
</comment>
<evidence type="ECO:0000313" key="4">
    <source>
        <dbReference type="Proteomes" id="UP000075391"/>
    </source>
</evidence>
<dbReference type="Proteomes" id="UP000075799">
    <property type="component" value="Unassembled WGS sequence"/>
</dbReference>
<keyword evidence="1" id="KW-0732">Signal</keyword>
<gene>
    <name evidence="3" type="ORF">AZI85_03745</name>
    <name evidence="2" type="ORF">AZI87_15480</name>
</gene>
<dbReference type="Proteomes" id="UP000075391">
    <property type="component" value="Unassembled WGS sequence"/>
</dbReference>
<proteinExistence type="predicted"/>
<reference evidence="4 5" key="1">
    <citation type="submission" date="2016-03" db="EMBL/GenBank/DDBJ databases">
        <authorList>
            <person name="Ploux O."/>
        </authorList>
    </citation>
    <scope>NUCLEOTIDE SEQUENCE [LARGE SCALE GENOMIC DNA]</scope>
    <source>
        <strain evidence="3 4">BER2</strain>
        <strain evidence="2 5">EC13</strain>
    </source>
</reference>
<dbReference type="AlphaFoldDB" id="A0A150WKV6"/>
<dbReference type="OrthoDB" id="9840801at2"/>
<evidence type="ECO:0000313" key="5">
    <source>
        <dbReference type="Proteomes" id="UP000075799"/>
    </source>
</evidence>
<accession>A0A150WKV6</accession>
<organism evidence="3 4">
    <name type="scientific">Bdellovibrio bacteriovorus</name>
    <dbReference type="NCBI Taxonomy" id="959"/>
    <lineage>
        <taxon>Bacteria</taxon>
        <taxon>Pseudomonadati</taxon>
        <taxon>Bdellovibrionota</taxon>
        <taxon>Bdellovibrionia</taxon>
        <taxon>Bdellovibrionales</taxon>
        <taxon>Pseudobdellovibrionaceae</taxon>
        <taxon>Bdellovibrio</taxon>
    </lineage>
</organism>
<evidence type="ECO:0000313" key="2">
    <source>
        <dbReference type="EMBL" id="KYG62687.1"/>
    </source>
</evidence>
<feature type="signal peptide" evidence="1">
    <location>
        <begin position="1"/>
        <end position="18"/>
    </location>
</feature>
<name>A0A150WKV6_BDEBC</name>
<evidence type="ECO:0000313" key="3">
    <source>
        <dbReference type="EMBL" id="KYG64536.1"/>
    </source>
</evidence>
<dbReference type="RefSeq" id="WP_063208945.1">
    <property type="nucleotide sequence ID" value="NZ_LUKD01000008.1"/>
</dbReference>
<feature type="chain" id="PRO_5013477226" evidence="1">
    <location>
        <begin position="19"/>
        <end position="111"/>
    </location>
</feature>
<dbReference type="EMBL" id="LUKD01000008">
    <property type="protein sequence ID" value="KYG62687.1"/>
    <property type="molecule type" value="Genomic_DNA"/>
</dbReference>
<sequence>MKSWFLFTLLLLPSLSWAAKIQCQAGKYRLHLEQKNEDVVLTFFDAQGKVAIKGIVEVTAQDQGLHALHAPSNLEITIDDLREKTMTGILNLNDPDARELSKIDMTCVRKK</sequence>
<evidence type="ECO:0000256" key="1">
    <source>
        <dbReference type="SAM" id="SignalP"/>
    </source>
</evidence>
<protein>
    <submittedName>
        <fullName evidence="3">Uncharacterized protein</fullName>
    </submittedName>
</protein>